<dbReference type="InterPro" id="IPR013103">
    <property type="entry name" value="RVT_2"/>
</dbReference>
<feature type="transmembrane region" description="Helical" evidence="1">
    <location>
        <begin position="325"/>
        <end position="353"/>
    </location>
</feature>
<protein>
    <submittedName>
        <fullName evidence="3">Copia protein</fullName>
    </submittedName>
</protein>
<dbReference type="SUPFAM" id="SSF56672">
    <property type="entry name" value="DNA/RNA polymerases"/>
    <property type="match status" value="1"/>
</dbReference>
<accession>A0A699JRF2</accession>
<keyword evidence="1" id="KW-0812">Transmembrane</keyword>
<evidence type="ECO:0000259" key="2">
    <source>
        <dbReference type="Pfam" id="PF07727"/>
    </source>
</evidence>
<feature type="transmembrane region" description="Helical" evidence="1">
    <location>
        <begin position="392"/>
        <end position="412"/>
    </location>
</feature>
<gene>
    <name evidence="3" type="ORF">Tci_625531</name>
</gene>
<keyword evidence="1" id="KW-1133">Transmembrane helix</keyword>
<dbReference type="PANTHER" id="PTHR11439:SF483">
    <property type="entry name" value="PEPTIDE SYNTHASE GLIP-LIKE, PUTATIVE (AFU_ORTHOLOGUE AFUA_3G12920)-RELATED"/>
    <property type="match status" value="1"/>
</dbReference>
<organism evidence="3">
    <name type="scientific">Tanacetum cinerariifolium</name>
    <name type="common">Dalmatian daisy</name>
    <name type="synonym">Chrysanthemum cinerariifolium</name>
    <dbReference type="NCBI Taxonomy" id="118510"/>
    <lineage>
        <taxon>Eukaryota</taxon>
        <taxon>Viridiplantae</taxon>
        <taxon>Streptophyta</taxon>
        <taxon>Embryophyta</taxon>
        <taxon>Tracheophyta</taxon>
        <taxon>Spermatophyta</taxon>
        <taxon>Magnoliopsida</taxon>
        <taxon>eudicotyledons</taxon>
        <taxon>Gunneridae</taxon>
        <taxon>Pentapetalae</taxon>
        <taxon>asterids</taxon>
        <taxon>campanulids</taxon>
        <taxon>Asterales</taxon>
        <taxon>Asteraceae</taxon>
        <taxon>Asteroideae</taxon>
        <taxon>Anthemideae</taxon>
        <taxon>Anthemidinae</taxon>
        <taxon>Tanacetum</taxon>
    </lineage>
</organism>
<dbReference type="AlphaFoldDB" id="A0A699JRF2"/>
<dbReference type="EMBL" id="BKCJ010441176">
    <property type="protein sequence ID" value="GFA53559.1"/>
    <property type="molecule type" value="Genomic_DNA"/>
</dbReference>
<feature type="domain" description="Reverse transcriptase Ty1/copia-type" evidence="2">
    <location>
        <begin position="86"/>
        <end position="154"/>
    </location>
</feature>
<keyword evidence="1" id="KW-0472">Membrane</keyword>
<proteinExistence type="predicted"/>
<dbReference type="PANTHER" id="PTHR11439">
    <property type="entry name" value="GAG-POL-RELATED RETROTRANSPOSON"/>
    <property type="match status" value="1"/>
</dbReference>
<dbReference type="InterPro" id="IPR043502">
    <property type="entry name" value="DNA/RNA_pol_sf"/>
</dbReference>
<reference evidence="3" key="1">
    <citation type="journal article" date="2019" name="Sci. Rep.">
        <title>Draft genome of Tanacetum cinerariifolium, the natural source of mosquito coil.</title>
        <authorList>
            <person name="Yamashiro T."/>
            <person name="Shiraishi A."/>
            <person name="Satake H."/>
            <person name="Nakayama K."/>
        </authorList>
    </citation>
    <scope>NUCLEOTIDE SEQUENCE</scope>
</reference>
<feature type="non-terminal residue" evidence="3">
    <location>
        <position position="535"/>
    </location>
</feature>
<evidence type="ECO:0000256" key="1">
    <source>
        <dbReference type="SAM" id="Phobius"/>
    </source>
</evidence>
<name>A0A699JRF2_TANCI</name>
<comment type="caution">
    <text evidence="3">The sequence shown here is derived from an EMBL/GenBank/DDBJ whole genome shotgun (WGS) entry which is preliminary data.</text>
</comment>
<sequence length="535" mass="59495">MADIFSSSSYDDDFCADVTNFALNVVVDLVATKRVNTIHPQSQIIGELQSPVQTRKPSGVAKALADPDWVAACKRRCNNSTISRGIVVKNKARLVAQGNRQEEGIDYDEVFALVSRIEAIRLFLAFSSYIGFMVYQMDVKIAFLYGEIEEEVYVYVDDIIFGSTNKAWCDEFEVLMKGKFEMSDMGELTFFLGLQVKQLPDGIFISRNKYVKDMLKKFDMESVRTATIPYEVPKHKSKDEPNDAVNVYLYRSMIGSLMYLTASRPNIMFACKKQTVLATSSTEAEYVAAASCCGQISLFGSPHWDAQSLGTGIDGRNKPKGRLTIVYYVYPNFCAGMPLILLVVPVFLLVVLVPADGWVPTGSCIIPTGSGTIPTGSSTIPTGSCTLPTSSYSFMLLGWFISVVMSHIRYALTHRPRIVFDSLVKQFWATATVHNHEVGPSKIIDIIDGNEVVVTKSLIRTQLQLNDVNGLYEFTLHDVLDGMREIGYPTDGSLTFYKAKLSPQWRFLIHTIIHCMSPKSGGWNQFPSSIASTLI</sequence>
<dbReference type="Pfam" id="PF07727">
    <property type="entry name" value="RVT_2"/>
    <property type="match status" value="1"/>
</dbReference>
<evidence type="ECO:0000313" key="3">
    <source>
        <dbReference type="EMBL" id="GFA53559.1"/>
    </source>
</evidence>